<evidence type="ECO:0000259" key="3">
    <source>
        <dbReference type="Pfam" id="PF16537"/>
    </source>
</evidence>
<keyword evidence="2" id="KW-1133">Transmembrane helix</keyword>
<gene>
    <name evidence="4" type="ORF">KI809_09205</name>
</gene>
<evidence type="ECO:0000256" key="2">
    <source>
        <dbReference type="SAM" id="Phobius"/>
    </source>
</evidence>
<dbReference type="GO" id="GO:0015627">
    <property type="term" value="C:type II protein secretion system complex"/>
    <property type="evidence" value="ECO:0007669"/>
    <property type="project" value="InterPro"/>
</dbReference>
<dbReference type="EMBL" id="JAHCVJ010000003">
    <property type="protein sequence ID" value="MBT0664475.1"/>
    <property type="molecule type" value="Genomic_DNA"/>
</dbReference>
<keyword evidence="2" id="KW-0472">Membrane</keyword>
<dbReference type="AlphaFoldDB" id="A0AAW4L4L6"/>
<dbReference type="InterPro" id="IPR032389">
    <property type="entry name" value="GspB_C"/>
</dbReference>
<dbReference type="Pfam" id="PF16537">
    <property type="entry name" value="T2SSB"/>
    <property type="match status" value="1"/>
</dbReference>
<name>A0AAW4L4L6_9BACT</name>
<feature type="transmembrane region" description="Helical" evidence="2">
    <location>
        <begin position="43"/>
        <end position="64"/>
    </location>
</feature>
<comment type="caution">
    <text evidence="4">The sequence shown here is derived from an EMBL/GenBank/DDBJ whole genome shotgun (WGS) entry which is preliminary data.</text>
</comment>
<reference evidence="4 5" key="1">
    <citation type="submission" date="2021-05" db="EMBL/GenBank/DDBJ databases">
        <title>The draft genome of Geobacter pelophilus DSM 12255.</title>
        <authorList>
            <person name="Xu Z."/>
            <person name="Masuda Y."/>
            <person name="Itoh H."/>
            <person name="Senoo K."/>
        </authorList>
    </citation>
    <scope>NUCLEOTIDE SEQUENCE [LARGE SCALE GENOMIC DNA]</scope>
    <source>
        <strain evidence="4 5">DSM 12255</strain>
    </source>
</reference>
<dbReference type="Proteomes" id="UP000811899">
    <property type="component" value="Unassembled WGS sequence"/>
</dbReference>
<feature type="domain" description="Type II secretion system protein GspB C-terminal" evidence="3">
    <location>
        <begin position="174"/>
        <end position="229"/>
    </location>
</feature>
<dbReference type="RefSeq" id="WP_214171248.1">
    <property type="nucleotide sequence ID" value="NZ_JAHCVJ010000003.1"/>
</dbReference>
<protein>
    <submittedName>
        <fullName evidence="4">General secretion pathway protein GspB</fullName>
    </submittedName>
</protein>
<evidence type="ECO:0000256" key="1">
    <source>
        <dbReference type="SAM" id="MobiDB-lite"/>
    </source>
</evidence>
<accession>A0AAW4L4L6</accession>
<sequence length="236" mass="25076">MSSILKALQKLEQDKETRKTKEPDISTAIKMSGRSRKEHANRWLVPALLAMVAAISILVTYSVMGGFSATRQTTGQPSRLQATQQEAQPAKSQTSPQTPATEVSPAVLAPRIGVTEPTAKVLENTSRPAKAPILPAPSVSTSQPAKPQESVTSQQPAPVAQTTEPPADKVAPKPRLRVSGIAWQQDSASRIAVINGAAVSEGGNVDGAKVEQIFPDKVRFSQGGKSFEISLDHEGR</sequence>
<feature type="compositionally biased region" description="Polar residues" evidence="1">
    <location>
        <begin position="138"/>
        <end position="164"/>
    </location>
</feature>
<proteinExistence type="predicted"/>
<organism evidence="4 5">
    <name type="scientific">Geoanaerobacter pelophilus</name>
    <dbReference type="NCBI Taxonomy" id="60036"/>
    <lineage>
        <taxon>Bacteria</taxon>
        <taxon>Pseudomonadati</taxon>
        <taxon>Thermodesulfobacteriota</taxon>
        <taxon>Desulfuromonadia</taxon>
        <taxon>Geobacterales</taxon>
        <taxon>Geobacteraceae</taxon>
        <taxon>Geoanaerobacter</taxon>
    </lineage>
</organism>
<feature type="region of interest" description="Disordered" evidence="1">
    <location>
        <begin position="70"/>
        <end position="174"/>
    </location>
</feature>
<keyword evidence="2" id="KW-0812">Transmembrane</keyword>
<evidence type="ECO:0000313" key="5">
    <source>
        <dbReference type="Proteomes" id="UP000811899"/>
    </source>
</evidence>
<keyword evidence="5" id="KW-1185">Reference proteome</keyword>
<feature type="compositionally biased region" description="Polar residues" evidence="1">
    <location>
        <begin position="70"/>
        <end position="101"/>
    </location>
</feature>
<evidence type="ECO:0000313" key="4">
    <source>
        <dbReference type="EMBL" id="MBT0664475.1"/>
    </source>
</evidence>